<dbReference type="EMBL" id="AQRA01000002">
    <property type="protein sequence ID" value="EZH74988.1"/>
    <property type="molecule type" value="Genomic_DNA"/>
</dbReference>
<dbReference type="OrthoDB" id="165208at2"/>
<comment type="caution">
    <text evidence="1">The sequence shown here is derived from an EMBL/GenBank/DDBJ whole genome shotgun (WGS) entry which is preliminary data.</text>
</comment>
<gene>
    <name evidence="1" type="ORF">ATO12_09660</name>
</gene>
<accession>A0A023BZC3</accession>
<reference evidence="1 2" key="1">
    <citation type="submission" date="2014-04" db="EMBL/GenBank/DDBJ databases">
        <title>Aquimarina sp. 22II-S11-z7 Genome Sequencing.</title>
        <authorList>
            <person name="Lai Q."/>
        </authorList>
    </citation>
    <scope>NUCLEOTIDE SEQUENCE [LARGE SCALE GENOMIC DNA]</scope>
    <source>
        <strain evidence="1 2">22II-S11-z7</strain>
    </source>
</reference>
<sequence length="106" mass="12810">MNYKSSVITRKWHGKINAKDAEEYLQYLIESGIADYKSVDGILSVEVLRRFEDDICHLWTVTQWRDYESIKTFAGEDYTKAKYYDRDKDFLLEFEEEVQHFETFIF</sequence>
<keyword evidence="2" id="KW-1185">Reference proteome</keyword>
<name>A0A023BZC3_9FLAO</name>
<dbReference type="eggNOG" id="COG2329">
    <property type="taxonomic scope" value="Bacteria"/>
</dbReference>
<dbReference type="SUPFAM" id="SSF54909">
    <property type="entry name" value="Dimeric alpha+beta barrel"/>
    <property type="match status" value="1"/>
</dbReference>
<dbReference type="GO" id="GO:0004497">
    <property type="term" value="F:monooxygenase activity"/>
    <property type="evidence" value="ECO:0007669"/>
    <property type="project" value="UniProtKB-KW"/>
</dbReference>
<keyword evidence="1" id="KW-0560">Oxidoreductase</keyword>
<organism evidence="1 2">
    <name type="scientific">Aquimarina atlantica</name>
    <dbReference type="NCBI Taxonomy" id="1317122"/>
    <lineage>
        <taxon>Bacteria</taxon>
        <taxon>Pseudomonadati</taxon>
        <taxon>Bacteroidota</taxon>
        <taxon>Flavobacteriia</taxon>
        <taxon>Flavobacteriales</taxon>
        <taxon>Flavobacteriaceae</taxon>
        <taxon>Aquimarina</taxon>
    </lineage>
</organism>
<evidence type="ECO:0000313" key="1">
    <source>
        <dbReference type="EMBL" id="EZH74988.1"/>
    </source>
</evidence>
<proteinExistence type="predicted"/>
<dbReference type="Proteomes" id="UP000023541">
    <property type="component" value="Unassembled WGS sequence"/>
</dbReference>
<keyword evidence="1" id="KW-0503">Monooxygenase</keyword>
<dbReference type="RefSeq" id="WP_034240001.1">
    <property type="nucleotide sequence ID" value="NZ_AQRA01000002.1"/>
</dbReference>
<dbReference type="InterPro" id="IPR011008">
    <property type="entry name" value="Dimeric_a/b-barrel"/>
</dbReference>
<dbReference type="STRING" id="1317122.ATO12_09660"/>
<evidence type="ECO:0000313" key="2">
    <source>
        <dbReference type="Proteomes" id="UP000023541"/>
    </source>
</evidence>
<protein>
    <submittedName>
        <fullName evidence="1">Antibiotic biosynthesis monooxygenase</fullName>
    </submittedName>
</protein>
<dbReference type="AlphaFoldDB" id="A0A023BZC3"/>